<dbReference type="PANTHER" id="PTHR38011">
    <property type="entry name" value="DIHYDROFOLATE REDUCTASE FAMILY PROTEIN (AFU_ORTHOLOGUE AFUA_8G06820)"/>
    <property type="match status" value="1"/>
</dbReference>
<dbReference type="Gene3D" id="3.40.430.10">
    <property type="entry name" value="Dihydrofolate Reductase, subunit A"/>
    <property type="match status" value="1"/>
</dbReference>
<name>A0ABW8A7R5_9ACTN</name>
<dbReference type="EMBL" id="JBITMB010000005">
    <property type="protein sequence ID" value="MFI7442817.1"/>
    <property type="molecule type" value="Genomic_DNA"/>
</dbReference>
<dbReference type="PANTHER" id="PTHR38011:SF11">
    <property type="entry name" value="2,5-DIAMINO-6-RIBOSYLAMINO-4(3H)-PYRIMIDINONE 5'-PHOSPHATE REDUCTASE"/>
    <property type="match status" value="1"/>
</dbReference>
<dbReference type="RefSeq" id="WP_397022800.1">
    <property type="nucleotide sequence ID" value="NZ_JBITMB010000005.1"/>
</dbReference>
<protein>
    <submittedName>
        <fullName evidence="2">Dihydrofolate reductase family protein</fullName>
    </submittedName>
</protein>
<feature type="domain" description="Bacterial bifunctional deaminase-reductase C-terminal" evidence="1">
    <location>
        <begin position="5"/>
        <end position="178"/>
    </location>
</feature>
<evidence type="ECO:0000313" key="2">
    <source>
        <dbReference type="EMBL" id="MFI7442817.1"/>
    </source>
</evidence>
<evidence type="ECO:0000313" key="3">
    <source>
        <dbReference type="Proteomes" id="UP001612928"/>
    </source>
</evidence>
<organism evidence="2 3">
    <name type="scientific">Nonomuraea indica</name>
    <dbReference type="NCBI Taxonomy" id="1581193"/>
    <lineage>
        <taxon>Bacteria</taxon>
        <taxon>Bacillati</taxon>
        <taxon>Actinomycetota</taxon>
        <taxon>Actinomycetes</taxon>
        <taxon>Streptosporangiales</taxon>
        <taxon>Streptosporangiaceae</taxon>
        <taxon>Nonomuraea</taxon>
    </lineage>
</organism>
<reference evidence="2 3" key="1">
    <citation type="submission" date="2024-10" db="EMBL/GenBank/DDBJ databases">
        <title>The Natural Products Discovery Center: Release of the First 8490 Sequenced Strains for Exploring Actinobacteria Biosynthetic Diversity.</title>
        <authorList>
            <person name="Kalkreuter E."/>
            <person name="Kautsar S.A."/>
            <person name="Yang D."/>
            <person name="Bader C.D."/>
            <person name="Teijaro C.N."/>
            <person name="Fluegel L."/>
            <person name="Davis C.M."/>
            <person name="Simpson J.R."/>
            <person name="Lauterbach L."/>
            <person name="Steele A.D."/>
            <person name="Gui C."/>
            <person name="Meng S."/>
            <person name="Li G."/>
            <person name="Viehrig K."/>
            <person name="Ye F."/>
            <person name="Su P."/>
            <person name="Kiefer A.F."/>
            <person name="Nichols A."/>
            <person name="Cepeda A.J."/>
            <person name="Yan W."/>
            <person name="Fan B."/>
            <person name="Jiang Y."/>
            <person name="Adhikari A."/>
            <person name="Zheng C.-J."/>
            <person name="Schuster L."/>
            <person name="Cowan T.M."/>
            <person name="Smanski M.J."/>
            <person name="Chevrette M.G."/>
            <person name="De Carvalho L.P.S."/>
            <person name="Shen B."/>
        </authorList>
    </citation>
    <scope>NUCLEOTIDE SEQUENCE [LARGE SCALE GENOMIC DNA]</scope>
    <source>
        <strain evidence="2 3">NPDC049503</strain>
    </source>
</reference>
<keyword evidence="3" id="KW-1185">Reference proteome</keyword>
<dbReference type="InterPro" id="IPR050765">
    <property type="entry name" value="Riboflavin_Biosynth_HTPR"/>
</dbReference>
<comment type="caution">
    <text evidence="2">The sequence shown here is derived from an EMBL/GenBank/DDBJ whole genome shotgun (WGS) entry which is preliminary data.</text>
</comment>
<dbReference type="InterPro" id="IPR024072">
    <property type="entry name" value="DHFR-like_dom_sf"/>
</dbReference>
<dbReference type="InterPro" id="IPR002734">
    <property type="entry name" value="RibDG_C"/>
</dbReference>
<sequence length="185" mass="20411">MGRILYSAMVSLDGCIEDPDGSIGFTVPDDETHEMANEQARQASAFLFGRRTYEAMEQPWRAAASRADLPEVEREFARAYLDTPRYVFSDTLTRVPDGVRLVRAGDAVAEVTRLKERTDGWLGLGGAGLAASLLDLIDEFALFVLPVAVGGGKPFFPVGRTLSLRRTEHRAIASGVVYLRYERAR</sequence>
<gene>
    <name evidence="2" type="ORF">ACIBP5_22845</name>
</gene>
<accession>A0ABW8A7R5</accession>
<dbReference type="SUPFAM" id="SSF53597">
    <property type="entry name" value="Dihydrofolate reductase-like"/>
    <property type="match status" value="1"/>
</dbReference>
<dbReference type="Pfam" id="PF01872">
    <property type="entry name" value="RibD_C"/>
    <property type="match status" value="1"/>
</dbReference>
<evidence type="ECO:0000259" key="1">
    <source>
        <dbReference type="Pfam" id="PF01872"/>
    </source>
</evidence>
<dbReference type="Proteomes" id="UP001612928">
    <property type="component" value="Unassembled WGS sequence"/>
</dbReference>
<proteinExistence type="predicted"/>